<dbReference type="Gene3D" id="2.40.50.140">
    <property type="entry name" value="Nucleic acid-binding proteins"/>
    <property type="match status" value="1"/>
</dbReference>
<dbReference type="AlphaFoldDB" id="A0A7T1AZM0"/>
<dbReference type="Proteomes" id="UP000594455">
    <property type="component" value="Chromosome"/>
</dbReference>
<evidence type="ECO:0000313" key="2">
    <source>
        <dbReference type="EMBL" id="QPM75037.1"/>
    </source>
</evidence>
<proteinExistence type="predicted"/>
<dbReference type="InterPro" id="IPR012340">
    <property type="entry name" value="NA-bd_OB-fold"/>
</dbReference>
<feature type="region of interest" description="Disordered" evidence="1">
    <location>
        <begin position="64"/>
        <end position="84"/>
    </location>
</feature>
<dbReference type="SUPFAM" id="SSF50249">
    <property type="entry name" value="Nucleic acid-binding proteins"/>
    <property type="match status" value="1"/>
</dbReference>
<dbReference type="RefSeq" id="WP_195718792.1">
    <property type="nucleotide sequence ID" value="NZ_CP064056.1"/>
</dbReference>
<sequence length="186" mass="20664">MAEQLKTRVMIYARASYAHIFEPQAMNEGDEPKYNVSLIIDKNDEKSLNSIKKAVENAKQNGKEKFGGKIPANLTTPLRDGDTDREDDEAYQNAYFLNAKTKRKPQVLDMDGQRTDDSDEVYSGCYIRVTVNFYPYAVSGSKGIACGLGNIMKAKDGEPLSGGGAKAEDEFADFIDFDADLDDMFD</sequence>
<evidence type="ECO:0000313" key="3">
    <source>
        <dbReference type="Proteomes" id="UP000594455"/>
    </source>
</evidence>
<evidence type="ECO:0000256" key="1">
    <source>
        <dbReference type="SAM" id="MobiDB-lite"/>
    </source>
</evidence>
<dbReference type="Pfam" id="PF10991">
    <property type="entry name" value="Enc34_ssDNA-bd"/>
    <property type="match status" value="1"/>
</dbReference>
<gene>
    <name evidence="2" type="ORF">ISP08_12070</name>
</gene>
<protein>
    <submittedName>
        <fullName evidence="2">DUF2815 family protein</fullName>
    </submittedName>
</protein>
<dbReference type="InterPro" id="IPR022595">
    <property type="entry name" value="Enc34_ssDNA-bd"/>
</dbReference>
<dbReference type="KEGG" id="sllo:ISP08_12070"/>
<dbReference type="EMBL" id="CP064056">
    <property type="protein sequence ID" value="QPM75037.1"/>
    <property type="molecule type" value="Genomic_DNA"/>
</dbReference>
<accession>A0A7T1AZM0</accession>
<organism evidence="2 3">
    <name type="scientific">Staphylococcus lloydii</name>
    <dbReference type="NCBI Taxonomy" id="2781774"/>
    <lineage>
        <taxon>Bacteria</taxon>
        <taxon>Bacillati</taxon>
        <taxon>Bacillota</taxon>
        <taxon>Bacilli</taxon>
        <taxon>Bacillales</taxon>
        <taxon>Staphylococcaceae</taxon>
        <taxon>Staphylococcus</taxon>
    </lineage>
</organism>
<keyword evidence="3" id="KW-1185">Reference proteome</keyword>
<reference evidence="2 3" key="1">
    <citation type="submission" date="2020-10" db="EMBL/GenBank/DDBJ databases">
        <title>Closed genome sequences of Staphylococcus lloydii sp. nov. and Staphylococcus durrellii sp. nov. Isolated from Captive Fruit Bats (Pteropus livingstonii).</title>
        <authorList>
            <person name="Fountain K."/>
        </authorList>
    </citation>
    <scope>NUCLEOTIDE SEQUENCE [LARGE SCALE GENOMIC DNA]</scope>
    <source>
        <strain evidence="2 3">23_2_7_LY</strain>
    </source>
</reference>
<name>A0A7T1AZM0_9STAP</name>